<dbReference type="GO" id="GO:0016592">
    <property type="term" value="C:mediator complex"/>
    <property type="evidence" value="ECO:0007669"/>
    <property type="project" value="InterPro"/>
</dbReference>
<comment type="similarity">
    <text evidence="2">Belongs to the Mediator complex subunit 22 family.</text>
</comment>
<comment type="caution">
    <text evidence="7">The sequence shown here is derived from an EMBL/GenBank/DDBJ whole genome shotgun (WGS) entry which is preliminary data.</text>
</comment>
<evidence type="ECO:0000313" key="7">
    <source>
        <dbReference type="EMBL" id="KAJ1727618.1"/>
    </source>
</evidence>
<dbReference type="PANTHER" id="PTHR12434:SF6">
    <property type="entry name" value="MEDIATOR OF RNA POLYMERASE II TRANSCRIPTION SUBUNIT 22"/>
    <property type="match status" value="1"/>
</dbReference>
<evidence type="ECO:0000256" key="6">
    <source>
        <dbReference type="SAM" id="MobiDB-lite"/>
    </source>
</evidence>
<feature type="compositionally biased region" description="Acidic residues" evidence="6">
    <location>
        <begin position="79"/>
        <end position="89"/>
    </location>
</feature>
<protein>
    <submittedName>
        <fullName evidence="7">Uncharacterized protein</fullName>
    </submittedName>
</protein>
<keyword evidence="4" id="KW-0804">Transcription</keyword>
<dbReference type="AlphaFoldDB" id="A0A9W8CX78"/>
<evidence type="ECO:0000256" key="3">
    <source>
        <dbReference type="ARBA" id="ARBA00023015"/>
    </source>
</evidence>
<dbReference type="GO" id="GO:0003712">
    <property type="term" value="F:transcription coregulator activity"/>
    <property type="evidence" value="ECO:0007669"/>
    <property type="project" value="InterPro"/>
</dbReference>
<sequence>MFQRVRSNSITPLEEQRHLATTSSAAAEEQLNKRLKGEIDQLLNAFGEIIQSSRIYSSSSSSGDSTRHGGAKRSAYTADDGEGSDDSDSSDVPAAAARPGVDPPKDKYVAAQEAYGAQTRAATMVRSVENLLSMVADIKRAYLVNDTSTLAAMADRRRQILDERIQVTRAEIEALNSTLDTAVRGQLGV</sequence>
<evidence type="ECO:0000256" key="4">
    <source>
        <dbReference type="ARBA" id="ARBA00023163"/>
    </source>
</evidence>
<feature type="compositionally biased region" description="Polar residues" evidence="6">
    <location>
        <begin position="1"/>
        <end position="11"/>
    </location>
</feature>
<accession>A0A9W8CX78</accession>
<gene>
    <name evidence="7" type="ORF">LPJ61_004478</name>
</gene>
<dbReference type="OrthoDB" id="203279at2759"/>
<dbReference type="Proteomes" id="UP001143981">
    <property type="component" value="Unassembled WGS sequence"/>
</dbReference>
<feature type="region of interest" description="Disordered" evidence="6">
    <location>
        <begin position="1"/>
        <end position="25"/>
    </location>
</feature>
<evidence type="ECO:0000256" key="5">
    <source>
        <dbReference type="ARBA" id="ARBA00023242"/>
    </source>
</evidence>
<dbReference type="PANTHER" id="PTHR12434">
    <property type="entry name" value="MEDIATOR OF RNA POLYMERASE II TRANSCRIPTION SUBUNIT 22"/>
    <property type="match status" value="1"/>
</dbReference>
<keyword evidence="3" id="KW-0805">Transcription regulation</keyword>
<dbReference type="InterPro" id="IPR009332">
    <property type="entry name" value="Med22"/>
</dbReference>
<dbReference type="Pfam" id="PF06179">
    <property type="entry name" value="Med22"/>
    <property type="match status" value="1"/>
</dbReference>
<dbReference type="GO" id="GO:0006357">
    <property type="term" value="P:regulation of transcription by RNA polymerase II"/>
    <property type="evidence" value="ECO:0007669"/>
    <property type="project" value="InterPro"/>
</dbReference>
<keyword evidence="5" id="KW-0539">Nucleus</keyword>
<comment type="subcellular location">
    <subcellularLocation>
        <location evidence="1">Nucleus</location>
    </subcellularLocation>
</comment>
<evidence type="ECO:0000256" key="1">
    <source>
        <dbReference type="ARBA" id="ARBA00004123"/>
    </source>
</evidence>
<name>A0A9W8CX78_9FUNG</name>
<reference evidence="7" key="1">
    <citation type="submission" date="2022-07" db="EMBL/GenBank/DDBJ databases">
        <title>Phylogenomic reconstructions and comparative analyses of Kickxellomycotina fungi.</title>
        <authorList>
            <person name="Reynolds N.K."/>
            <person name="Stajich J.E."/>
            <person name="Barry K."/>
            <person name="Grigoriev I.V."/>
            <person name="Crous P."/>
            <person name="Smith M.E."/>
        </authorList>
    </citation>
    <scope>NUCLEOTIDE SEQUENCE</scope>
    <source>
        <strain evidence="7">BCRC 34381</strain>
    </source>
</reference>
<evidence type="ECO:0000313" key="8">
    <source>
        <dbReference type="Proteomes" id="UP001143981"/>
    </source>
</evidence>
<organism evidence="7 8">
    <name type="scientific">Coemansia biformis</name>
    <dbReference type="NCBI Taxonomy" id="1286918"/>
    <lineage>
        <taxon>Eukaryota</taxon>
        <taxon>Fungi</taxon>
        <taxon>Fungi incertae sedis</taxon>
        <taxon>Zoopagomycota</taxon>
        <taxon>Kickxellomycotina</taxon>
        <taxon>Kickxellomycetes</taxon>
        <taxon>Kickxellales</taxon>
        <taxon>Kickxellaceae</taxon>
        <taxon>Coemansia</taxon>
    </lineage>
</organism>
<evidence type="ECO:0000256" key="2">
    <source>
        <dbReference type="ARBA" id="ARBA00005942"/>
    </source>
</evidence>
<dbReference type="EMBL" id="JANBOI010001035">
    <property type="protein sequence ID" value="KAJ1727618.1"/>
    <property type="molecule type" value="Genomic_DNA"/>
</dbReference>
<keyword evidence="8" id="KW-1185">Reference proteome</keyword>
<feature type="region of interest" description="Disordered" evidence="6">
    <location>
        <begin position="56"/>
        <end position="106"/>
    </location>
</feature>
<proteinExistence type="inferred from homology"/>